<evidence type="ECO:0000313" key="1">
    <source>
        <dbReference type="EnsemblMetazoa" id="SMAR001332-PA"/>
    </source>
</evidence>
<sequence>MKPSSFEREFFADLEYLNIFLNQNRKICACCNGTSSQFHQKETFSLHDREDRVCTTALNLIVMRKPHNSNSCMIDIKIVEPIRSLPVITSPARNCKWRRRILENSKWWYRLMDSRIDIMMIEICPIQCKRFYEPMVICYCISPLGVTTCSYKAKMADHRSQTWTEQKDILHLKGSLNTGDASLPSNYRGITLLNGIYKIIMAMMAKRISSWLEENHKIKESQPGFRRGYKIVKRSGLQDFVSIECLFDSLILSVVGYGVEIWGLRLQEVVERVQRKVFKMLSCLDRLYMASRNGSSAPRVVDYKKDLLLYTAYSSDGRSLLAATLFKGGLVGWRY</sequence>
<name>T1IK93_STRMM</name>
<keyword evidence="2" id="KW-1185">Reference proteome</keyword>
<accession>T1IK93</accession>
<dbReference type="EMBL" id="JH430444">
    <property type="status" value="NOT_ANNOTATED_CDS"/>
    <property type="molecule type" value="Genomic_DNA"/>
</dbReference>
<reference evidence="1" key="2">
    <citation type="submission" date="2015-02" db="UniProtKB">
        <authorList>
            <consortium name="EnsemblMetazoa"/>
        </authorList>
    </citation>
    <scope>IDENTIFICATION</scope>
</reference>
<organism evidence="1 2">
    <name type="scientific">Strigamia maritima</name>
    <name type="common">European centipede</name>
    <name type="synonym">Geophilus maritimus</name>
    <dbReference type="NCBI Taxonomy" id="126957"/>
    <lineage>
        <taxon>Eukaryota</taxon>
        <taxon>Metazoa</taxon>
        <taxon>Ecdysozoa</taxon>
        <taxon>Arthropoda</taxon>
        <taxon>Myriapoda</taxon>
        <taxon>Chilopoda</taxon>
        <taxon>Pleurostigmophora</taxon>
        <taxon>Geophilomorpha</taxon>
        <taxon>Linotaeniidae</taxon>
        <taxon>Strigamia</taxon>
    </lineage>
</organism>
<dbReference type="Proteomes" id="UP000014500">
    <property type="component" value="Unassembled WGS sequence"/>
</dbReference>
<dbReference type="AlphaFoldDB" id="T1IK93"/>
<reference evidence="2" key="1">
    <citation type="submission" date="2011-05" db="EMBL/GenBank/DDBJ databases">
        <authorList>
            <person name="Richards S.R."/>
            <person name="Qu J."/>
            <person name="Jiang H."/>
            <person name="Jhangiani S.N."/>
            <person name="Agravi P."/>
            <person name="Goodspeed R."/>
            <person name="Gross S."/>
            <person name="Mandapat C."/>
            <person name="Jackson L."/>
            <person name="Mathew T."/>
            <person name="Pu L."/>
            <person name="Thornton R."/>
            <person name="Saada N."/>
            <person name="Wilczek-Boney K.B."/>
            <person name="Lee S."/>
            <person name="Kovar C."/>
            <person name="Wu Y."/>
            <person name="Scherer S.E."/>
            <person name="Worley K.C."/>
            <person name="Muzny D.M."/>
            <person name="Gibbs R."/>
        </authorList>
    </citation>
    <scope>NUCLEOTIDE SEQUENCE</scope>
    <source>
        <strain evidence="2">Brora</strain>
    </source>
</reference>
<protein>
    <recommendedName>
        <fullName evidence="3">Reverse transcriptase domain-containing protein</fullName>
    </recommendedName>
</protein>
<proteinExistence type="predicted"/>
<evidence type="ECO:0000313" key="2">
    <source>
        <dbReference type="Proteomes" id="UP000014500"/>
    </source>
</evidence>
<dbReference type="EnsemblMetazoa" id="SMAR001332-RA">
    <property type="protein sequence ID" value="SMAR001332-PA"/>
    <property type="gene ID" value="SMAR001332"/>
</dbReference>
<evidence type="ECO:0008006" key="3">
    <source>
        <dbReference type="Google" id="ProtNLM"/>
    </source>
</evidence>
<dbReference type="HOGENOM" id="CLU_829816_0_0_1"/>